<dbReference type="InterPro" id="IPR036397">
    <property type="entry name" value="RNaseH_sf"/>
</dbReference>
<dbReference type="PANTHER" id="PTHR45835:SF99">
    <property type="entry name" value="CHROMO DOMAIN-CONTAINING PROTEIN-RELATED"/>
    <property type="match status" value="1"/>
</dbReference>
<dbReference type="AlphaFoldDB" id="A0A5B6VNM2"/>
<gene>
    <name evidence="2" type="ORF">EPI10_016445</name>
</gene>
<dbReference type="OrthoDB" id="1909122at2759"/>
<proteinExistence type="predicted"/>
<dbReference type="GO" id="GO:0003676">
    <property type="term" value="F:nucleic acid binding"/>
    <property type="evidence" value="ECO:0007669"/>
    <property type="project" value="InterPro"/>
</dbReference>
<keyword evidence="3" id="KW-1185">Reference proteome</keyword>
<sequence>MPNCMPHIVSAEGIRVDPSKISTIKDVKFKLSNKCQQSFDRLKALLTEAPVLVQLESVFDVTERFEFETAQEDDSKLQAKQIQCESTYDSKFKIGPDDCLLFRGRICIPKNSELVQKILNEAHGGIMSIHPGLHLSPKKKDAIWVIVDRLTKSTHFIPVRYMEYLSPLFSIEMLDLHLDSRANYKKLWVHSNWEKYLLLVEFAYNNTYQSSIKMAPYEALYWIELSEKKIHGVDLVRETEEKVKVGDKVFLKVSPWKKVLQFGHKGKLSPRFVGPYEIKERIGHVAYSLALAPELDQIHNVFHVSMLR</sequence>
<evidence type="ECO:0000313" key="2">
    <source>
        <dbReference type="EMBL" id="KAA3470760.1"/>
    </source>
</evidence>
<dbReference type="Gene3D" id="3.30.420.10">
    <property type="entry name" value="Ribonuclease H-like superfamily/Ribonuclease H"/>
    <property type="match status" value="1"/>
</dbReference>
<dbReference type="Pfam" id="PF24626">
    <property type="entry name" value="SH3_Tf2-1"/>
    <property type="match status" value="1"/>
</dbReference>
<dbReference type="InterPro" id="IPR056924">
    <property type="entry name" value="SH3_Tf2-1"/>
</dbReference>
<protein>
    <submittedName>
        <fullName evidence="2">DNA/RNA polymerases superfamily protein</fullName>
    </submittedName>
</protein>
<dbReference type="InterPro" id="IPR043502">
    <property type="entry name" value="DNA/RNA_pol_sf"/>
</dbReference>
<feature type="domain" description="Tf2-1-like SH3-like" evidence="1">
    <location>
        <begin position="246"/>
        <end position="308"/>
    </location>
</feature>
<comment type="caution">
    <text evidence="2">The sequence shown here is derived from an EMBL/GenBank/DDBJ whole genome shotgun (WGS) entry which is preliminary data.</text>
</comment>
<dbReference type="EMBL" id="SMMG02000006">
    <property type="protein sequence ID" value="KAA3470760.1"/>
    <property type="molecule type" value="Genomic_DNA"/>
</dbReference>
<accession>A0A5B6VNM2</accession>
<evidence type="ECO:0000259" key="1">
    <source>
        <dbReference type="Pfam" id="PF24626"/>
    </source>
</evidence>
<dbReference type="Proteomes" id="UP000325315">
    <property type="component" value="Unassembled WGS sequence"/>
</dbReference>
<evidence type="ECO:0000313" key="3">
    <source>
        <dbReference type="Proteomes" id="UP000325315"/>
    </source>
</evidence>
<dbReference type="PANTHER" id="PTHR45835">
    <property type="entry name" value="YALI0A06105P"/>
    <property type="match status" value="1"/>
</dbReference>
<name>A0A5B6VNM2_9ROSI</name>
<reference evidence="3" key="1">
    <citation type="journal article" date="2019" name="Plant Biotechnol. J.">
        <title>Genome sequencing of the Australian wild diploid species Gossypium australe highlights disease resistance and delayed gland morphogenesis.</title>
        <authorList>
            <person name="Cai Y."/>
            <person name="Cai X."/>
            <person name="Wang Q."/>
            <person name="Wang P."/>
            <person name="Zhang Y."/>
            <person name="Cai C."/>
            <person name="Xu Y."/>
            <person name="Wang K."/>
            <person name="Zhou Z."/>
            <person name="Wang C."/>
            <person name="Geng S."/>
            <person name="Li B."/>
            <person name="Dong Q."/>
            <person name="Hou Y."/>
            <person name="Wang H."/>
            <person name="Ai P."/>
            <person name="Liu Z."/>
            <person name="Yi F."/>
            <person name="Sun M."/>
            <person name="An G."/>
            <person name="Cheng J."/>
            <person name="Zhang Y."/>
            <person name="Shi Q."/>
            <person name="Xie Y."/>
            <person name="Shi X."/>
            <person name="Chang Y."/>
            <person name="Huang F."/>
            <person name="Chen Y."/>
            <person name="Hong S."/>
            <person name="Mi L."/>
            <person name="Sun Q."/>
            <person name="Zhang L."/>
            <person name="Zhou B."/>
            <person name="Peng R."/>
            <person name="Zhang X."/>
            <person name="Liu F."/>
        </authorList>
    </citation>
    <scope>NUCLEOTIDE SEQUENCE [LARGE SCALE GENOMIC DNA]</scope>
    <source>
        <strain evidence="3">cv. PA1801</strain>
    </source>
</reference>
<organism evidence="2 3">
    <name type="scientific">Gossypium australe</name>
    <dbReference type="NCBI Taxonomy" id="47621"/>
    <lineage>
        <taxon>Eukaryota</taxon>
        <taxon>Viridiplantae</taxon>
        <taxon>Streptophyta</taxon>
        <taxon>Embryophyta</taxon>
        <taxon>Tracheophyta</taxon>
        <taxon>Spermatophyta</taxon>
        <taxon>Magnoliopsida</taxon>
        <taxon>eudicotyledons</taxon>
        <taxon>Gunneridae</taxon>
        <taxon>Pentapetalae</taxon>
        <taxon>rosids</taxon>
        <taxon>malvids</taxon>
        <taxon>Malvales</taxon>
        <taxon>Malvaceae</taxon>
        <taxon>Malvoideae</taxon>
        <taxon>Gossypium</taxon>
    </lineage>
</organism>
<dbReference type="SUPFAM" id="SSF56672">
    <property type="entry name" value="DNA/RNA polymerases"/>
    <property type="match status" value="1"/>
</dbReference>